<evidence type="ECO:0000313" key="13">
    <source>
        <dbReference type="Proteomes" id="UP000002051"/>
    </source>
</evidence>
<accession>G7IZ43</accession>
<dbReference type="InterPro" id="IPR058922">
    <property type="entry name" value="WHD_DRP"/>
</dbReference>
<dbReference type="Gene3D" id="1.10.8.430">
    <property type="entry name" value="Helical domain of apoptotic protease-activating factors"/>
    <property type="match status" value="1"/>
</dbReference>
<dbReference type="InterPro" id="IPR056789">
    <property type="entry name" value="LRR_R13L1-DRL21"/>
</dbReference>
<dbReference type="EnsemblPlants" id="AES69071">
    <property type="protein sequence ID" value="AES69071"/>
    <property type="gene ID" value="MTR_3g021400"/>
</dbReference>
<dbReference type="Pfam" id="PF25019">
    <property type="entry name" value="LRR_R13L1-DRL21"/>
    <property type="match status" value="1"/>
</dbReference>
<dbReference type="PaxDb" id="3880-AES69071"/>
<dbReference type="InterPro" id="IPR042197">
    <property type="entry name" value="Apaf_helical"/>
</dbReference>
<dbReference type="HOGENOM" id="CLU_000837_8_8_1"/>
<organism evidence="10 13">
    <name type="scientific">Medicago truncatula</name>
    <name type="common">Barrel medic</name>
    <name type="synonym">Medicago tribuloides</name>
    <dbReference type="NCBI Taxonomy" id="3880"/>
    <lineage>
        <taxon>Eukaryota</taxon>
        <taxon>Viridiplantae</taxon>
        <taxon>Streptophyta</taxon>
        <taxon>Embryophyta</taxon>
        <taxon>Tracheophyta</taxon>
        <taxon>Spermatophyta</taxon>
        <taxon>Magnoliopsida</taxon>
        <taxon>eudicotyledons</taxon>
        <taxon>Gunneridae</taxon>
        <taxon>Pentapetalae</taxon>
        <taxon>rosids</taxon>
        <taxon>fabids</taxon>
        <taxon>Fabales</taxon>
        <taxon>Fabaceae</taxon>
        <taxon>Papilionoideae</taxon>
        <taxon>50 kb inversion clade</taxon>
        <taxon>NPAAA clade</taxon>
        <taxon>Hologalegina</taxon>
        <taxon>IRL clade</taxon>
        <taxon>Trifolieae</taxon>
        <taxon>Medicago</taxon>
    </lineage>
</organism>
<dbReference type="GO" id="GO:0005524">
    <property type="term" value="F:ATP binding"/>
    <property type="evidence" value="ECO:0007669"/>
    <property type="project" value="UniProtKB-KW"/>
</dbReference>
<reference evidence="12" key="3">
    <citation type="submission" date="2015-04" db="UniProtKB">
        <authorList>
            <consortium name="EnsemblPlants"/>
        </authorList>
    </citation>
    <scope>IDENTIFICATION</scope>
    <source>
        <strain evidence="12">cv. Jemalong A17</strain>
    </source>
</reference>
<dbReference type="Gene3D" id="1.20.5.4130">
    <property type="match status" value="1"/>
</dbReference>
<dbReference type="GO" id="GO:0006952">
    <property type="term" value="P:defense response"/>
    <property type="evidence" value="ECO:0007669"/>
    <property type="project" value="UniProtKB-KW"/>
</dbReference>
<name>G7IZ43_MEDTR</name>
<evidence type="ECO:0000313" key="12">
    <source>
        <dbReference type="EnsemblPlants" id="AES69071"/>
    </source>
</evidence>
<dbReference type="Gramene" id="rna13818">
    <property type="protein sequence ID" value="RHN65922.1"/>
    <property type="gene ID" value="gene13818"/>
</dbReference>
<evidence type="ECO:0000259" key="6">
    <source>
        <dbReference type="Pfam" id="PF00931"/>
    </source>
</evidence>
<dbReference type="GO" id="GO:0051707">
    <property type="term" value="P:response to other organism"/>
    <property type="evidence" value="ECO:0007669"/>
    <property type="project" value="UniProtKB-ARBA"/>
</dbReference>
<dbReference type="PANTHER" id="PTHR36766:SF40">
    <property type="entry name" value="DISEASE RESISTANCE PROTEIN RGA3"/>
    <property type="match status" value="1"/>
</dbReference>
<keyword evidence="3" id="KW-0547">Nucleotide-binding</keyword>
<reference evidence="10 13" key="1">
    <citation type="journal article" date="2011" name="Nature">
        <title>The Medicago genome provides insight into the evolution of rhizobial symbioses.</title>
        <authorList>
            <person name="Young N.D."/>
            <person name="Debelle F."/>
            <person name="Oldroyd G.E."/>
            <person name="Geurts R."/>
            <person name="Cannon S.B."/>
            <person name="Udvardi M.K."/>
            <person name="Benedito V.A."/>
            <person name="Mayer K.F."/>
            <person name="Gouzy J."/>
            <person name="Schoof H."/>
            <person name="Van de Peer Y."/>
            <person name="Proost S."/>
            <person name="Cook D.R."/>
            <person name="Meyers B.C."/>
            <person name="Spannagl M."/>
            <person name="Cheung F."/>
            <person name="De Mita S."/>
            <person name="Krishnakumar V."/>
            <person name="Gundlach H."/>
            <person name="Zhou S."/>
            <person name="Mudge J."/>
            <person name="Bharti A.K."/>
            <person name="Murray J.D."/>
            <person name="Naoumkina M.A."/>
            <person name="Rosen B."/>
            <person name="Silverstein K.A."/>
            <person name="Tang H."/>
            <person name="Rombauts S."/>
            <person name="Zhao P.X."/>
            <person name="Zhou P."/>
            <person name="Barbe V."/>
            <person name="Bardou P."/>
            <person name="Bechner M."/>
            <person name="Bellec A."/>
            <person name="Berger A."/>
            <person name="Berges H."/>
            <person name="Bidwell S."/>
            <person name="Bisseling T."/>
            <person name="Choisne N."/>
            <person name="Couloux A."/>
            <person name="Denny R."/>
            <person name="Deshpande S."/>
            <person name="Dai X."/>
            <person name="Doyle J.J."/>
            <person name="Dudez A.M."/>
            <person name="Farmer A.D."/>
            <person name="Fouteau S."/>
            <person name="Franken C."/>
            <person name="Gibelin C."/>
            <person name="Gish J."/>
            <person name="Goldstein S."/>
            <person name="Gonzalez A.J."/>
            <person name="Green P.J."/>
            <person name="Hallab A."/>
            <person name="Hartog M."/>
            <person name="Hua A."/>
            <person name="Humphray S.J."/>
            <person name="Jeong D.H."/>
            <person name="Jing Y."/>
            <person name="Jocker A."/>
            <person name="Kenton S.M."/>
            <person name="Kim D.J."/>
            <person name="Klee K."/>
            <person name="Lai H."/>
            <person name="Lang C."/>
            <person name="Lin S."/>
            <person name="Macmil S.L."/>
            <person name="Magdelenat G."/>
            <person name="Matthews L."/>
            <person name="McCorrison J."/>
            <person name="Monaghan E.L."/>
            <person name="Mun J.H."/>
            <person name="Najar F.Z."/>
            <person name="Nicholson C."/>
            <person name="Noirot C."/>
            <person name="O'Bleness M."/>
            <person name="Paule C.R."/>
            <person name="Poulain J."/>
            <person name="Prion F."/>
            <person name="Qin B."/>
            <person name="Qu C."/>
            <person name="Retzel E.F."/>
            <person name="Riddle C."/>
            <person name="Sallet E."/>
            <person name="Samain S."/>
            <person name="Samson N."/>
            <person name="Sanders I."/>
            <person name="Saurat O."/>
            <person name="Scarpelli C."/>
            <person name="Schiex T."/>
            <person name="Segurens B."/>
            <person name="Severin A.J."/>
            <person name="Sherrier D.J."/>
            <person name="Shi R."/>
            <person name="Sims S."/>
            <person name="Singer S.R."/>
            <person name="Sinharoy S."/>
            <person name="Sterck L."/>
            <person name="Viollet A."/>
            <person name="Wang B.B."/>
            <person name="Wang K."/>
            <person name="Wang M."/>
            <person name="Wang X."/>
            <person name="Warfsmann J."/>
            <person name="Weissenbach J."/>
            <person name="White D.D."/>
            <person name="White J.D."/>
            <person name="Wiley G.B."/>
            <person name="Wincker P."/>
            <person name="Xing Y."/>
            <person name="Yang L."/>
            <person name="Yao Z."/>
            <person name="Ying F."/>
            <person name="Zhai J."/>
            <person name="Zhou L."/>
            <person name="Zuber A."/>
            <person name="Denarie J."/>
            <person name="Dixon R.A."/>
            <person name="May G.D."/>
            <person name="Schwartz D.C."/>
            <person name="Rogers J."/>
            <person name="Quetier F."/>
            <person name="Town C.D."/>
            <person name="Roe B.A."/>
        </authorList>
    </citation>
    <scope>NUCLEOTIDE SEQUENCE [LARGE SCALE GENOMIC DNA]</scope>
    <source>
        <strain evidence="10">A17</strain>
        <strain evidence="12 13">cv. Jemalong A17</strain>
    </source>
</reference>
<dbReference type="eggNOG" id="KOG4658">
    <property type="taxonomic scope" value="Eukaryota"/>
</dbReference>
<dbReference type="PANTHER" id="PTHR36766">
    <property type="entry name" value="PLANT BROAD-SPECTRUM MILDEW RESISTANCE PROTEIN RPW8"/>
    <property type="match status" value="1"/>
</dbReference>
<dbReference type="Gene3D" id="1.10.10.10">
    <property type="entry name" value="Winged helix-like DNA-binding domain superfamily/Winged helix DNA-binding domain"/>
    <property type="match status" value="1"/>
</dbReference>
<dbReference type="Pfam" id="PF23559">
    <property type="entry name" value="WHD_DRP"/>
    <property type="match status" value="1"/>
</dbReference>
<keyword evidence="13" id="KW-1185">Reference proteome</keyword>
<protein>
    <submittedName>
        <fullName evidence="10">Disease resistance protein (CC-NBS-LRR class) family protein, putative</fullName>
    </submittedName>
    <submittedName>
        <fullName evidence="11">Putative P-loop containing nucleoside triphosphate hydrolase, leucine-rich repeat domain, L</fullName>
    </submittedName>
</protein>
<gene>
    <name evidence="12" type="primary">11413203</name>
    <name evidence="10" type="ordered locus">MTR_3g021400</name>
    <name evidence="11" type="ORF">MtrunA17_Chr3g0085171</name>
</gene>
<dbReference type="SUPFAM" id="SSF52058">
    <property type="entry name" value="L domain-like"/>
    <property type="match status" value="1"/>
</dbReference>
<feature type="domain" description="R13L1/DRL21-like LRR repeat region" evidence="9">
    <location>
        <begin position="666"/>
        <end position="795"/>
    </location>
</feature>
<dbReference type="Gene3D" id="3.40.50.300">
    <property type="entry name" value="P-loop containing nucleotide triphosphate hydrolases"/>
    <property type="match status" value="1"/>
</dbReference>
<evidence type="ECO:0000259" key="7">
    <source>
        <dbReference type="Pfam" id="PF18052"/>
    </source>
</evidence>
<evidence type="ECO:0000313" key="10">
    <source>
        <dbReference type="EMBL" id="AES69071.2"/>
    </source>
</evidence>
<evidence type="ECO:0000256" key="2">
    <source>
        <dbReference type="ARBA" id="ARBA00022737"/>
    </source>
</evidence>
<feature type="domain" description="Disease resistance N-terminal" evidence="7">
    <location>
        <begin position="24"/>
        <end position="87"/>
    </location>
</feature>
<keyword evidence="4" id="KW-0611">Plant defense</keyword>
<dbReference type="Gene3D" id="3.80.10.10">
    <property type="entry name" value="Ribonuclease Inhibitor"/>
    <property type="match status" value="2"/>
</dbReference>
<evidence type="ECO:0000256" key="4">
    <source>
        <dbReference type="ARBA" id="ARBA00022821"/>
    </source>
</evidence>
<dbReference type="InterPro" id="IPR027417">
    <property type="entry name" value="P-loop_NTPase"/>
</dbReference>
<evidence type="ECO:0000313" key="11">
    <source>
        <dbReference type="EMBL" id="RHN65922.1"/>
    </source>
</evidence>
<dbReference type="InterPro" id="IPR003591">
    <property type="entry name" value="Leu-rich_rpt_typical-subtyp"/>
</dbReference>
<dbReference type="InterPro" id="IPR036388">
    <property type="entry name" value="WH-like_DNA-bd_sf"/>
</dbReference>
<dbReference type="SUPFAM" id="SSF52047">
    <property type="entry name" value="RNI-like"/>
    <property type="match status" value="1"/>
</dbReference>
<dbReference type="EMBL" id="PSQE01000003">
    <property type="protein sequence ID" value="RHN65922.1"/>
    <property type="molecule type" value="Genomic_DNA"/>
</dbReference>
<evidence type="ECO:0000259" key="9">
    <source>
        <dbReference type="Pfam" id="PF25019"/>
    </source>
</evidence>
<evidence type="ECO:0000256" key="1">
    <source>
        <dbReference type="ARBA" id="ARBA00022614"/>
    </source>
</evidence>
<dbReference type="AlphaFoldDB" id="G7IZ43"/>
<dbReference type="SUPFAM" id="SSF52540">
    <property type="entry name" value="P-loop containing nucleoside triphosphate hydrolases"/>
    <property type="match status" value="1"/>
</dbReference>
<dbReference type="GO" id="GO:0016787">
    <property type="term" value="F:hydrolase activity"/>
    <property type="evidence" value="ECO:0007669"/>
    <property type="project" value="UniProtKB-KW"/>
</dbReference>
<keyword evidence="5" id="KW-0067">ATP-binding</keyword>
<dbReference type="SMART" id="SM00369">
    <property type="entry name" value="LRR_TYP"/>
    <property type="match status" value="2"/>
</dbReference>
<sequence length="1135" mass="129554">MAFLSPIIQEICERLSSTDFGGYVREELGKKLEITLVSINQVLDDAETKKYENQNVKNWVDDASNEVYELDQLLDIIASDSANQKGKIQRFLSGSINRFESRIKVLLKRLVGFAEQTERLGLHEGGASRFSAASLGHEYVIYGREHEQEEMIDFLLSDSHGENQLPIISIVGLTGIGKTALAQLVYNDHRIQEQFEFKAWVHVSETFNYDHLIKSILRSISSAEVGDEGTEILNSQLQQQLAGKKYLLVLDDVGIKNGNMLEHLLLPLNRGSSRGKMIVTTHDSEVALVMRSTRLLHLKQLEESDSWSLFVRYAFQGKNVFEYPNLELIGKKIVAKCGGLPLTLKTLGILFQRKFSVTEWVEILETDLWCLPEGDNCINFALRMHYLSLPPNLKRCFACWSNLPKGYEFEEGELIRLWMAEGLLNCCGRNKSKEELGNEFFDQLVSMSFFQQSVLMPLWTGKCYFIMHDLVNDLAKSVSGEFRLRIRIEGDNMKDIPKRTRHVWCCLDLEDGDRKLENVKKIKGLHSLMVEAQGYGDQRFKVRTDVQLNLFLRLKYLRMLSFSGCNLLELADEIRNLKLLRYLDLSYTEITSLPNSICKLYSLHTLLLEECFKLTELPSNFCKLVNLRHLNLKGTHIKKMPKEMRGLINLEMLTDFVVGEQHGFDIKQLAELNHLKGRLQISGLKNVADPADAMAANLKHKKHLEELSLSYDEWREMDGSVTEACFSVLEALRPNRNLTRLSINDYRGSSFPNWLGDHHHLANLLSLELLGCTHCSQLPPLGQFPSLKKLSISGCHGVEIIGSEFCRYNSANVPFRSLETLCFKNMSEWKEWLCLDGFPLVKELSLNHCPKLKSTLPYHLPSLLKLEIIDCQELEASIPNAANISDIELKRCDGIFINKLPSSLERAILCGTHVIETTLEKILVSSAFLEELEVEDFFGPNLEWSSLNMCSCNSLRTLTITGWHSSSFPFALHLFTNLNSLVLYNCPWLESFFERQLPSNLSSLRIERCRNLMATIEEWGLFQLKSLKQFSLSDDFEILESFPEESMLPSSINSFELTNCPNLRKINCKGLLHLTSLKSLYIEDCPCLESLPEEGLPSSLSTLSIHDCPLIKQLYQTEQGERWHTISHIPYVTIS</sequence>
<dbReference type="InterPro" id="IPR002182">
    <property type="entry name" value="NB-ARC"/>
</dbReference>
<reference evidence="10 13" key="2">
    <citation type="journal article" date="2014" name="BMC Genomics">
        <title>An improved genome release (version Mt4.0) for the model legume Medicago truncatula.</title>
        <authorList>
            <person name="Tang H."/>
            <person name="Krishnakumar V."/>
            <person name="Bidwell S."/>
            <person name="Rosen B."/>
            <person name="Chan A."/>
            <person name="Zhou S."/>
            <person name="Gentzbittel L."/>
            <person name="Childs K.L."/>
            <person name="Yandell M."/>
            <person name="Gundlach H."/>
            <person name="Mayer K.F."/>
            <person name="Schwartz D.C."/>
            <person name="Town C.D."/>
        </authorList>
    </citation>
    <scope>GENOME REANNOTATION</scope>
    <source>
        <strain evidence="12 13">cv. Jemalong A17</strain>
    </source>
</reference>
<dbReference type="PRINTS" id="PR00364">
    <property type="entry name" value="DISEASERSIST"/>
</dbReference>
<dbReference type="GO" id="GO:0043531">
    <property type="term" value="F:ADP binding"/>
    <property type="evidence" value="ECO:0007669"/>
    <property type="project" value="InterPro"/>
</dbReference>
<dbReference type="Proteomes" id="UP000265566">
    <property type="component" value="Chromosome 3"/>
</dbReference>
<dbReference type="EMBL" id="CM001219">
    <property type="protein sequence ID" value="AES69071.2"/>
    <property type="molecule type" value="Genomic_DNA"/>
</dbReference>
<dbReference type="OrthoDB" id="1408525at2759"/>
<feature type="domain" description="Disease resistance protein winged helix" evidence="8">
    <location>
        <begin position="404"/>
        <end position="475"/>
    </location>
</feature>
<proteinExistence type="predicted"/>
<evidence type="ECO:0000256" key="3">
    <source>
        <dbReference type="ARBA" id="ARBA00022741"/>
    </source>
</evidence>
<keyword evidence="11" id="KW-0378">Hydrolase</keyword>
<accession>A0A0C3VCH7</accession>
<reference evidence="11" key="4">
    <citation type="journal article" date="2018" name="Nat. Plants">
        <title>Whole-genome landscape of Medicago truncatula symbiotic genes.</title>
        <authorList>
            <person name="Pecrix Y."/>
            <person name="Gamas P."/>
            <person name="Carrere S."/>
        </authorList>
    </citation>
    <scope>NUCLEOTIDE SEQUENCE</scope>
    <source>
        <tissue evidence="11">Leaves</tissue>
    </source>
</reference>
<dbReference type="Proteomes" id="UP000002051">
    <property type="component" value="Chromosome 3"/>
</dbReference>
<dbReference type="InterPro" id="IPR032675">
    <property type="entry name" value="LRR_dom_sf"/>
</dbReference>
<dbReference type="Pfam" id="PF00931">
    <property type="entry name" value="NB-ARC"/>
    <property type="match status" value="1"/>
</dbReference>
<evidence type="ECO:0000256" key="5">
    <source>
        <dbReference type="ARBA" id="ARBA00022840"/>
    </source>
</evidence>
<keyword evidence="2" id="KW-0677">Repeat</keyword>
<dbReference type="Pfam" id="PF18052">
    <property type="entry name" value="Rx_N"/>
    <property type="match status" value="1"/>
</dbReference>
<keyword evidence="1" id="KW-0433">Leucine-rich repeat</keyword>
<evidence type="ECO:0000259" key="8">
    <source>
        <dbReference type="Pfam" id="PF23559"/>
    </source>
</evidence>
<feature type="domain" description="NB-ARC" evidence="6">
    <location>
        <begin position="146"/>
        <end position="318"/>
    </location>
</feature>
<dbReference type="InterPro" id="IPR041118">
    <property type="entry name" value="Rx_N"/>
</dbReference>